<gene>
    <name evidence="1" type="ORF">SPHINGO8BC_50327</name>
</gene>
<dbReference type="EMBL" id="CABWMV010000024">
    <property type="protein sequence ID" value="VXC83218.1"/>
    <property type="molecule type" value="Genomic_DNA"/>
</dbReference>
<evidence type="ECO:0000313" key="2">
    <source>
        <dbReference type="Proteomes" id="UP000432350"/>
    </source>
</evidence>
<reference evidence="1 2" key="1">
    <citation type="submission" date="2019-10" db="EMBL/GenBank/DDBJ databases">
        <authorList>
            <person name="Karimi E."/>
        </authorList>
    </citation>
    <scope>NUCLEOTIDE SEQUENCE [LARGE SCALE GENOMIC DNA]</scope>
    <source>
        <strain evidence="1">Sphingobacterium sp. 8BC</strain>
    </source>
</reference>
<proteinExistence type="predicted"/>
<protein>
    <submittedName>
        <fullName evidence="1">Uncharacterized protein</fullName>
    </submittedName>
</protein>
<accession>A0A654BRV4</accession>
<dbReference type="AlphaFoldDB" id="A0A654BRV4"/>
<organism evidence="1 2">
    <name type="scientific">Sphingobacterium multivorum</name>
    <dbReference type="NCBI Taxonomy" id="28454"/>
    <lineage>
        <taxon>Bacteria</taxon>
        <taxon>Pseudomonadati</taxon>
        <taxon>Bacteroidota</taxon>
        <taxon>Sphingobacteriia</taxon>
        <taxon>Sphingobacteriales</taxon>
        <taxon>Sphingobacteriaceae</taxon>
        <taxon>Sphingobacterium</taxon>
    </lineage>
</organism>
<evidence type="ECO:0000313" key="1">
    <source>
        <dbReference type="EMBL" id="VXC83218.1"/>
    </source>
</evidence>
<dbReference type="Proteomes" id="UP000432350">
    <property type="component" value="Unassembled WGS sequence"/>
</dbReference>
<name>A0A654BRV4_SPHMU</name>
<sequence>MKQNKKNDYSYIQTFEKFMKKVFCAFIFVEIPVLRLRRPILPRA</sequence>